<dbReference type="Gene3D" id="3.40.50.2300">
    <property type="match status" value="2"/>
</dbReference>
<dbReference type="CDD" id="cd01392">
    <property type="entry name" value="HTH_LacI"/>
    <property type="match status" value="1"/>
</dbReference>
<dbReference type="GO" id="GO:0000976">
    <property type="term" value="F:transcription cis-regulatory region binding"/>
    <property type="evidence" value="ECO:0007669"/>
    <property type="project" value="TreeGrafter"/>
</dbReference>
<evidence type="ECO:0000256" key="3">
    <source>
        <dbReference type="ARBA" id="ARBA00023163"/>
    </source>
</evidence>
<keyword evidence="2" id="KW-0238">DNA-binding</keyword>
<dbReference type="Pfam" id="PF00356">
    <property type="entry name" value="LacI"/>
    <property type="match status" value="1"/>
</dbReference>
<name>A0A917QDJ5_9NOCA</name>
<dbReference type="InterPro" id="IPR000843">
    <property type="entry name" value="HTH_LacI"/>
</dbReference>
<gene>
    <name evidence="5" type="ORF">GCM10011591_15390</name>
</gene>
<dbReference type="InterPro" id="IPR046335">
    <property type="entry name" value="LacI/GalR-like_sensor"/>
</dbReference>
<proteinExistence type="predicted"/>
<dbReference type="EMBL" id="BMMW01000001">
    <property type="protein sequence ID" value="GGK44741.1"/>
    <property type="molecule type" value="Genomic_DNA"/>
</dbReference>
<comment type="caution">
    <text evidence="5">The sequence shown here is derived from an EMBL/GenBank/DDBJ whole genome shotgun (WGS) entry which is preliminary data.</text>
</comment>
<dbReference type="Proteomes" id="UP000612956">
    <property type="component" value="Unassembled WGS sequence"/>
</dbReference>
<evidence type="ECO:0000313" key="6">
    <source>
        <dbReference type="Proteomes" id="UP000612956"/>
    </source>
</evidence>
<dbReference type="AlphaFoldDB" id="A0A917QDJ5"/>
<reference evidence="5" key="2">
    <citation type="submission" date="2020-09" db="EMBL/GenBank/DDBJ databases">
        <authorList>
            <person name="Sun Q."/>
            <person name="Zhou Y."/>
        </authorList>
    </citation>
    <scope>NUCLEOTIDE SEQUENCE</scope>
    <source>
        <strain evidence="5">CGMCC 4.7278</strain>
    </source>
</reference>
<evidence type="ECO:0000256" key="2">
    <source>
        <dbReference type="ARBA" id="ARBA00023125"/>
    </source>
</evidence>
<dbReference type="CDD" id="cd06267">
    <property type="entry name" value="PBP1_LacI_sugar_binding-like"/>
    <property type="match status" value="1"/>
</dbReference>
<dbReference type="PROSITE" id="PS50932">
    <property type="entry name" value="HTH_LACI_2"/>
    <property type="match status" value="1"/>
</dbReference>
<dbReference type="SUPFAM" id="SSF53822">
    <property type="entry name" value="Periplasmic binding protein-like I"/>
    <property type="match status" value="1"/>
</dbReference>
<accession>A0A917QDJ5</accession>
<evidence type="ECO:0000259" key="4">
    <source>
        <dbReference type="PROSITE" id="PS50932"/>
    </source>
</evidence>
<organism evidence="5 6">
    <name type="scientific">Nocardia camponoti</name>
    <dbReference type="NCBI Taxonomy" id="1616106"/>
    <lineage>
        <taxon>Bacteria</taxon>
        <taxon>Bacillati</taxon>
        <taxon>Actinomycetota</taxon>
        <taxon>Actinomycetes</taxon>
        <taxon>Mycobacteriales</taxon>
        <taxon>Nocardiaceae</taxon>
        <taxon>Nocardia</taxon>
    </lineage>
</organism>
<dbReference type="SMART" id="SM00354">
    <property type="entry name" value="HTH_LACI"/>
    <property type="match status" value="1"/>
</dbReference>
<dbReference type="GO" id="GO:0003700">
    <property type="term" value="F:DNA-binding transcription factor activity"/>
    <property type="evidence" value="ECO:0007669"/>
    <property type="project" value="TreeGrafter"/>
</dbReference>
<keyword evidence="6" id="KW-1185">Reference proteome</keyword>
<dbReference type="PANTHER" id="PTHR30146">
    <property type="entry name" value="LACI-RELATED TRANSCRIPTIONAL REPRESSOR"/>
    <property type="match status" value="1"/>
</dbReference>
<reference evidence="5" key="1">
    <citation type="journal article" date="2014" name="Int. J. Syst. Evol. Microbiol.">
        <title>Complete genome sequence of Corynebacterium casei LMG S-19264T (=DSM 44701T), isolated from a smear-ripened cheese.</title>
        <authorList>
            <consortium name="US DOE Joint Genome Institute (JGI-PGF)"/>
            <person name="Walter F."/>
            <person name="Albersmeier A."/>
            <person name="Kalinowski J."/>
            <person name="Ruckert C."/>
        </authorList>
    </citation>
    <scope>NUCLEOTIDE SEQUENCE</scope>
    <source>
        <strain evidence="5">CGMCC 4.7278</strain>
    </source>
</reference>
<keyword evidence="1" id="KW-0805">Transcription regulation</keyword>
<evidence type="ECO:0000313" key="5">
    <source>
        <dbReference type="EMBL" id="GGK44741.1"/>
    </source>
</evidence>
<sequence length="343" mass="36582">MTPKRPTLADVAAHAGVSTAVVSYVLNDGPRPVSDELRVKVLAAAEALRYRPDRLARALRRPRRWRQIGLLVPDLTLPLYAALAGRVEVEARARDHLTMLGNTGYEPDREQEFTTAFADVGIDGLLVVGAVDPAKTATICARARMPVVWVHNTRVAVDSPVVGADHIAAGQLAAEHLTGVHGCRTAVFVGGLTDSDVRHGDHETVARRFEGFAKVVGSEPIRTDLTPAGAYRAVSEHLRAGHIPDAMVVGTYGQAAAVLRAITDANFKVAQDIRVVGFDADPTRPFAQITLSSVLQPIDAIVDEALTRLLAPDTPPATLAPLPVTLAPAESCGCTIQDHQALR</sequence>
<dbReference type="SUPFAM" id="SSF47413">
    <property type="entry name" value="lambda repressor-like DNA-binding domains"/>
    <property type="match status" value="1"/>
</dbReference>
<dbReference type="PANTHER" id="PTHR30146:SF109">
    <property type="entry name" value="HTH-TYPE TRANSCRIPTIONAL REGULATOR GALS"/>
    <property type="match status" value="1"/>
</dbReference>
<feature type="domain" description="HTH lacI-type" evidence="4">
    <location>
        <begin position="6"/>
        <end position="61"/>
    </location>
</feature>
<dbReference type="Pfam" id="PF13377">
    <property type="entry name" value="Peripla_BP_3"/>
    <property type="match status" value="1"/>
</dbReference>
<protein>
    <submittedName>
        <fullName evidence="5">HTH-type transcriptional regulator</fullName>
    </submittedName>
</protein>
<dbReference type="RefSeq" id="WP_188828042.1">
    <property type="nucleotide sequence ID" value="NZ_BMMW01000001.1"/>
</dbReference>
<dbReference type="InterPro" id="IPR028082">
    <property type="entry name" value="Peripla_BP_I"/>
</dbReference>
<keyword evidence="3" id="KW-0804">Transcription</keyword>
<dbReference type="InterPro" id="IPR010982">
    <property type="entry name" value="Lambda_DNA-bd_dom_sf"/>
</dbReference>
<dbReference type="Gene3D" id="1.10.260.40">
    <property type="entry name" value="lambda repressor-like DNA-binding domains"/>
    <property type="match status" value="1"/>
</dbReference>
<evidence type="ECO:0000256" key="1">
    <source>
        <dbReference type="ARBA" id="ARBA00023015"/>
    </source>
</evidence>